<evidence type="ECO:0000313" key="2">
    <source>
        <dbReference type="Proteomes" id="UP000036780"/>
    </source>
</evidence>
<proteinExistence type="predicted"/>
<name>A0A0L0QKY9_VIRPA</name>
<sequence>MKDEEMERLFKQSMHLFVKNHMEKLSQELQVDNRSFVYLENNILQMIMTYLFMNVDKKYENDRSEPFDTNQLDELEANLDSMIDKSKAEFEAVFDMLGSK</sequence>
<keyword evidence="2" id="KW-1185">Reference proteome</keyword>
<dbReference type="EMBL" id="LGTO01000007">
    <property type="protein sequence ID" value="KNE18928.1"/>
    <property type="molecule type" value="Genomic_DNA"/>
</dbReference>
<reference evidence="2" key="1">
    <citation type="submission" date="2015-07" db="EMBL/GenBank/DDBJ databases">
        <title>Fjat-10053 dsm26.</title>
        <authorList>
            <person name="Liu B."/>
            <person name="Wang J."/>
            <person name="Zhu Y."/>
            <person name="Liu G."/>
            <person name="Chen Q."/>
            <person name="Chen Z."/>
            <person name="Lan J."/>
            <person name="Che J."/>
            <person name="Ge C."/>
            <person name="Shi H."/>
            <person name="Pan Z."/>
            <person name="Liu X."/>
        </authorList>
    </citation>
    <scope>NUCLEOTIDE SEQUENCE [LARGE SCALE GENOMIC DNA]</scope>
    <source>
        <strain evidence="2">DSM 26</strain>
    </source>
</reference>
<comment type="caution">
    <text evidence="1">The sequence shown here is derived from an EMBL/GenBank/DDBJ whole genome shotgun (WGS) entry which is preliminary data.</text>
</comment>
<dbReference type="AlphaFoldDB" id="A0A0L0QKY9"/>
<dbReference type="RefSeq" id="WP_050351424.1">
    <property type="nucleotide sequence ID" value="NZ_BOSN01000003.1"/>
</dbReference>
<dbReference type="OrthoDB" id="2738903at2"/>
<dbReference type="Proteomes" id="UP000036780">
    <property type="component" value="Unassembled WGS sequence"/>
</dbReference>
<evidence type="ECO:0000313" key="1">
    <source>
        <dbReference type="EMBL" id="KNE18928.1"/>
    </source>
</evidence>
<dbReference type="GeneID" id="66871914"/>
<dbReference type="PATRIC" id="fig|1473.5.peg.526"/>
<accession>A0A0L0QKY9</accession>
<organism evidence="1 2">
    <name type="scientific">Virgibacillus pantothenticus</name>
    <dbReference type="NCBI Taxonomy" id="1473"/>
    <lineage>
        <taxon>Bacteria</taxon>
        <taxon>Bacillati</taxon>
        <taxon>Bacillota</taxon>
        <taxon>Bacilli</taxon>
        <taxon>Bacillales</taxon>
        <taxon>Bacillaceae</taxon>
        <taxon>Virgibacillus</taxon>
    </lineage>
</organism>
<gene>
    <name evidence="1" type="ORF">AFK71_10120</name>
</gene>
<protein>
    <submittedName>
        <fullName evidence="1">Uncharacterized protein</fullName>
    </submittedName>
</protein>